<name>A0A1A7P2T2_9PAST</name>
<keyword evidence="1" id="KW-0812">Transmembrane</keyword>
<evidence type="ECO:0000313" key="2">
    <source>
        <dbReference type="EMBL" id="OBW96140.1"/>
    </source>
</evidence>
<dbReference type="PATRIC" id="fig|750.22.peg.2283"/>
<dbReference type="OrthoDB" id="5690589at2"/>
<dbReference type="Proteomes" id="UP000254232">
    <property type="component" value="Unassembled WGS sequence"/>
</dbReference>
<keyword evidence="1" id="KW-1133">Transmembrane helix</keyword>
<evidence type="ECO:0000256" key="1">
    <source>
        <dbReference type="SAM" id="Phobius"/>
    </source>
</evidence>
<evidence type="ECO:0000313" key="5">
    <source>
        <dbReference type="Proteomes" id="UP000254232"/>
    </source>
</evidence>
<dbReference type="GeneID" id="77264347"/>
<dbReference type="EMBL" id="JTJO01000068">
    <property type="protein sequence ID" value="OBW96140.1"/>
    <property type="molecule type" value="Genomic_DNA"/>
</dbReference>
<organism evidence="2 4">
    <name type="scientific">Gallibacterium anatis</name>
    <dbReference type="NCBI Taxonomy" id="750"/>
    <lineage>
        <taxon>Bacteria</taxon>
        <taxon>Pseudomonadati</taxon>
        <taxon>Pseudomonadota</taxon>
        <taxon>Gammaproteobacteria</taxon>
        <taxon>Pasteurellales</taxon>
        <taxon>Pasteurellaceae</taxon>
        <taxon>Gallibacterium</taxon>
    </lineage>
</organism>
<proteinExistence type="predicted"/>
<dbReference type="EMBL" id="UGGZ01000001">
    <property type="protein sequence ID" value="STO37404.1"/>
    <property type="molecule type" value="Genomic_DNA"/>
</dbReference>
<reference evidence="2 4" key="1">
    <citation type="submission" date="2014-11" db="EMBL/GenBank/DDBJ databases">
        <title>Pan-genome of Gallibacterium spp.</title>
        <authorList>
            <person name="Kudirkiene E."/>
            <person name="Bojesen A.M."/>
        </authorList>
    </citation>
    <scope>NUCLEOTIDE SEQUENCE [LARGE SCALE GENOMIC DNA]</scope>
    <source>
        <strain evidence="2 4">F 279</strain>
    </source>
</reference>
<evidence type="ECO:0000313" key="4">
    <source>
        <dbReference type="Proteomes" id="UP000092643"/>
    </source>
</evidence>
<sequence>MLNLFKPPIETTTLEAWSKMCDDIAKVAILAIPVMLYGSYTLSFKILNLLILISIGYGFLTLGRFLRQVIIRITKEE</sequence>
<reference evidence="3 5" key="2">
    <citation type="submission" date="2018-06" db="EMBL/GenBank/DDBJ databases">
        <authorList>
            <consortium name="Pathogen Informatics"/>
            <person name="Doyle S."/>
        </authorList>
    </citation>
    <scope>NUCLEOTIDE SEQUENCE [LARGE SCALE GENOMIC DNA]</scope>
    <source>
        <strain evidence="3 5">NCTC11413</strain>
    </source>
</reference>
<dbReference type="AlphaFoldDB" id="A0A1A7P2T2"/>
<gene>
    <name evidence="3" type="ORF">NCTC11413_00513</name>
    <name evidence="2" type="ORF">QV03_11140</name>
</gene>
<feature type="transmembrane region" description="Helical" evidence="1">
    <location>
        <begin position="46"/>
        <end position="66"/>
    </location>
</feature>
<evidence type="ECO:0000313" key="3">
    <source>
        <dbReference type="EMBL" id="STO37404.1"/>
    </source>
</evidence>
<dbReference type="Proteomes" id="UP000092643">
    <property type="component" value="Unassembled WGS sequence"/>
</dbReference>
<keyword evidence="1" id="KW-0472">Membrane</keyword>
<protein>
    <submittedName>
        <fullName evidence="2">Uncharacterized protein</fullName>
    </submittedName>
</protein>
<dbReference type="RefSeq" id="WP_018346742.1">
    <property type="nucleotide sequence ID" value="NZ_JTJO01000068.1"/>
</dbReference>
<accession>A0A1A7P2T2</accession>